<evidence type="ECO:0000256" key="6">
    <source>
        <dbReference type="SAM" id="Phobius"/>
    </source>
</evidence>
<dbReference type="EMBL" id="VOOS01000002">
    <property type="protein sequence ID" value="TXB65928.1"/>
    <property type="molecule type" value="Genomic_DNA"/>
</dbReference>
<feature type="transmembrane region" description="Helical" evidence="6">
    <location>
        <begin position="303"/>
        <end position="321"/>
    </location>
</feature>
<dbReference type="OrthoDB" id="9775268at2"/>
<dbReference type="AlphaFoldDB" id="A0A5C6RUD5"/>
<keyword evidence="5 6" id="KW-0472">Membrane</keyword>
<feature type="transmembrane region" description="Helical" evidence="6">
    <location>
        <begin position="394"/>
        <end position="415"/>
    </location>
</feature>
<feature type="transmembrane region" description="Helical" evidence="6">
    <location>
        <begin position="327"/>
        <end position="346"/>
    </location>
</feature>
<name>A0A5C6RUD5_9FLAO</name>
<proteinExistence type="predicted"/>
<evidence type="ECO:0000313" key="8">
    <source>
        <dbReference type="EMBL" id="TXB65928.1"/>
    </source>
</evidence>
<dbReference type="RefSeq" id="WP_147099235.1">
    <property type="nucleotide sequence ID" value="NZ_VOOS01000002.1"/>
</dbReference>
<evidence type="ECO:0000259" key="7">
    <source>
        <dbReference type="PROSITE" id="PS50850"/>
    </source>
</evidence>
<keyword evidence="9" id="KW-1185">Reference proteome</keyword>
<keyword evidence="2" id="KW-1003">Cell membrane</keyword>
<feature type="transmembrane region" description="Helical" evidence="6">
    <location>
        <begin position="7"/>
        <end position="33"/>
    </location>
</feature>
<evidence type="ECO:0000256" key="4">
    <source>
        <dbReference type="ARBA" id="ARBA00022989"/>
    </source>
</evidence>
<dbReference type="GO" id="GO:0022857">
    <property type="term" value="F:transmembrane transporter activity"/>
    <property type="evidence" value="ECO:0007669"/>
    <property type="project" value="InterPro"/>
</dbReference>
<feature type="transmembrane region" description="Helical" evidence="6">
    <location>
        <begin position="39"/>
        <end position="59"/>
    </location>
</feature>
<dbReference type="PROSITE" id="PS50850">
    <property type="entry name" value="MFS"/>
    <property type="match status" value="1"/>
</dbReference>
<dbReference type="Pfam" id="PF07690">
    <property type="entry name" value="MFS_1"/>
    <property type="match status" value="1"/>
</dbReference>
<evidence type="ECO:0000256" key="5">
    <source>
        <dbReference type="ARBA" id="ARBA00023136"/>
    </source>
</evidence>
<comment type="subcellular location">
    <subcellularLocation>
        <location evidence="1">Cell membrane</location>
        <topology evidence="1">Multi-pass membrane protein</topology>
    </subcellularLocation>
</comment>
<sequence>MKNKKALTLLFTANAISGFAQGISMLAIPWYFADVLHDSASFGIIYSITTLATLFWGLYSGTLIDRFPRKNIFLALCASGFIILTTVASIGYYLGEVPTILVALVFCATIFNYNMHYPNLYAFGQEITEKENYGKTNSLIEIIGQSTSVLSGAFAALLLTGINNELLNSLGLDFIAGLSIKPWKLHEIFLLDACTYVVAFSLIWFIKYTPVKPKIIDTGSIATRLKQGLIFLKKYPLLFYFGTASFAIFVVLLIHVHQLMPIYVNNHLKASGGIYAIAEMTYALGALLAGIGIRWVFKNTNSVKAIIILMIASIIAFELLVVTKSPYILSFVCFVLGISNAGSRILRITYLFNHIPNHIIGRTGSVFQALNILSRFLLISIFAIPFFGFNNNIIYAYIIGGLFILASIIPLTIFYKKLISFKIDEE</sequence>
<reference evidence="8 9" key="1">
    <citation type="submission" date="2019-08" db="EMBL/GenBank/DDBJ databases">
        <title>Genome of Vicingus serpentipes NCIMB 15042.</title>
        <authorList>
            <person name="Bowman J.P."/>
        </authorList>
    </citation>
    <scope>NUCLEOTIDE SEQUENCE [LARGE SCALE GENOMIC DNA]</scope>
    <source>
        <strain evidence="8 9">NCIMB 15042</strain>
    </source>
</reference>
<dbReference type="InterPro" id="IPR020846">
    <property type="entry name" value="MFS_dom"/>
</dbReference>
<comment type="caution">
    <text evidence="8">The sequence shown here is derived from an EMBL/GenBank/DDBJ whole genome shotgun (WGS) entry which is preliminary data.</text>
</comment>
<gene>
    <name evidence="8" type="ORF">FRY74_04995</name>
</gene>
<evidence type="ECO:0000256" key="2">
    <source>
        <dbReference type="ARBA" id="ARBA00022475"/>
    </source>
</evidence>
<keyword evidence="4 6" id="KW-1133">Transmembrane helix</keyword>
<feature type="transmembrane region" description="Helical" evidence="6">
    <location>
        <begin position="274"/>
        <end position="296"/>
    </location>
</feature>
<dbReference type="GO" id="GO:0005886">
    <property type="term" value="C:plasma membrane"/>
    <property type="evidence" value="ECO:0007669"/>
    <property type="project" value="UniProtKB-SubCell"/>
</dbReference>
<feature type="transmembrane region" description="Helical" evidence="6">
    <location>
        <begin position="235"/>
        <end position="254"/>
    </location>
</feature>
<evidence type="ECO:0000256" key="3">
    <source>
        <dbReference type="ARBA" id="ARBA00022692"/>
    </source>
</evidence>
<dbReference type="CDD" id="cd06173">
    <property type="entry name" value="MFS_MefA_like"/>
    <property type="match status" value="1"/>
</dbReference>
<dbReference type="SUPFAM" id="SSF103473">
    <property type="entry name" value="MFS general substrate transporter"/>
    <property type="match status" value="1"/>
</dbReference>
<feature type="transmembrane region" description="Helical" evidence="6">
    <location>
        <begin position="188"/>
        <end position="206"/>
    </location>
</feature>
<accession>A0A5C6RUD5</accession>
<protein>
    <submittedName>
        <fullName evidence="8">MFS transporter</fullName>
    </submittedName>
</protein>
<feature type="transmembrane region" description="Helical" evidence="6">
    <location>
        <begin position="138"/>
        <end position="162"/>
    </location>
</feature>
<dbReference type="InterPro" id="IPR036259">
    <property type="entry name" value="MFS_trans_sf"/>
</dbReference>
<dbReference type="PANTHER" id="PTHR23513">
    <property type="entry name" value="INTEGRAL MEMBRANE EFFLUX PROTEIN-RELATED"/>
    <property type="match status" value="1"/>
</dbReference>
<feature type="transmembrane region" description="Helical" evidence="6">
    <location>
        <begin position="100"/>
        <end position="117"/>
    </location>
</feature>
<evidence type="ECO:0000256" key="1">
    <source>
        <dbReference type="ARBA" id="ARBA00004651"/>
    </source>
</evidence>
<feature type="domain" description="Major facilitator superfamily (MFS) profile" evidence="7">
    <location>
        <begin position="6"/>
        <end position="418"/>
    </location>
</feature>
<dbReference type="Proteomes" id="UP000321721">
    <property type="component" value="Unassembled WGS sequence"/>
</dbReference>
<keyword evidence="3 6" id="KW-0812">Transmembrane</keyword>
<organism evidence="8 9">
    <name type="scientific">Vicingus serpentipes</name>
    <dbReference type="NCBI Taxonomy" id="1926625"/>
    <lineage>
        <taxon>Bacteria</taxon>
        <taxon>Pseudomonadati</taxon>
        <taxon>Bacteroidota</taxon>
        <taxon>Flavobacteriia</taxon>
        <taxon>Flavobacteriales</taxon>
        <taxon>Vicingaceae</taxon>
        <taxon>Vicingus</taxon>
    </lineage>
</organism>
<dbReference type="PANTHER" id="PTHR23513:SF11">
    <property type="entry name" value="STAPHYLOFERRIN A TRANSPORTER"/>
    <property type="match status" value="1"/>
</dbReference>
<feature type="transmembrane region" description="Helical" evidence="6">
    <location>
        <begin position="71"/>
        <end position="94"/>
    </location>
</feature>
<dbReference type="InterPro" id="IPR011701">
    <property type="entry name" value="MFS"/>
</dbReference>
<feature type="transmembrane region" description="Helical" evidence="6">
    <location>
        <begin position="366"/>
        <end position="388"/>
    </location>
</feature>
<evidence type="ECO:0000313" key="9">
    <source>
        <dbReference type="Proteomes" id="UP000321721"/>
    </source>
</evidence>
<dbReference type="Gene3D" id="1.20.1250.20">
    <property type="entry name" value="MFS general substrate transporter like domains"/>
    <property type="match status" value="1"/>
</dbReference>